<feature type="transmembrane region" description="Helical" evidence="2">
    <location>
        <begin position="12"/>
        <end position="31"/>
    </location>
</feature>
<evidence type="ECO:0000313" key="4">
    <source>
        <dbReference type="Proteomes" id="UP000245680"/>
    </source>
</evidence>
<organism evidence="3 4">
    <name type="scientific">Meridianimarinicoccus roseus</name>
    <dbReference type="NCBI Taxonomy" id="2072018"/>
    <lineage>
        <taxon>Bacteria</taxon>
        <taxon>Pseudomonadati</taxon>
        <taxon>Pseudomonadota</taxon>
        <taxon>Alphaproteobacteria</taxon>
        <taxon>Rhodobacterales</taxon>
        <taxon>Paracoccaceae</taxon>
        <taxon>Meridianimarinicoccus</taxon>
    </lineage>
</organism>
<dbReference type="RefSeq" id="WP_109809862.1">
    <property type="nucleotide sequence ID" value="NZ_QGKU01000003.1"/>
</dbReference>
<evidence type="ECO:0000313" key="3">
    <source>
        <dbReference type="EMBL" id="PWR04560.1"/>
    </source>
</evidence>
<keyword evidence="2" id="KW-0472">Membrane</keyword>
<comment type="caution">
    <text evidence="3">The sequence shown here is derived from an EMBL/GenBank/DDBJ whole genome shotgun (WGS) entry which is preliminary data.</text>
</comment>
<dbReference type="EMBL" id="QGKU01000003">
    <property type="protein sequence ID" value="PWR04560.1"/>
    <property type="molecule type" value="Genomic_DNA"/>
</dbReference>
<evidence type="ECO:0008006" key="5">
    <source>
        <dbReference type="Google" id="ProtNLM"/>
    </source>
</evidence>
<protein>
    <recommendedName>
        <fullName evidence="5">DUF3329 domain-containing protein</fullName>
    </recommendedName>
</protein>
<evidence type="ECO:0000256" key="2">
    <source>
        <dbReference type="SAM" id="Phobius"/>
    </source>
</evidence>
<keyword evidence="2" id="KW-1133">Transmembrane helix</keyword>
<dbReference type="OrthoDB" id="7362327at2"/>
<dbReference type="AlphaFoldDB" id="A0A2V2LG03"/>
<keyword evidence="2" id="KW-0812">Transmembrane</keyword>
<dbReference type="Proteomes" id="UP000245680">
    <property type="component" value="Unassembled WGS sequence"/>
</dbReference>
<feature type="region of interest" description="Disordered" evidence="1">
    <location>
        <begin position="63"/>
        <end position="82"/>
    </location>
</feature>
<proteinExistence type="predicted"/>
<feature type="transmembrane region" description="Helical" evidence="2">
    <location>
        <begin position="37"/>
        <end position="57"/>
    </location>
</feature>
<reference evidence="3 4" key="1">
    <citation type="submission" date="2018-05" db="EMBL/GenBank/DDBJ databases">
        <title>Rhodobacteraceae gen. nov., sp. nov. isolated from sea water.</title>
        <authorList>
            <person name="Ren Y."/>
        </authorList>
    </citation>
    <scope>NUCLEOTIDE SEQUENCE [LARGE SCALE GENOMIC DNA]</scope>
    <source>
        <strain evidence="3 4">TG-679</strain>
    </source>
</reference>
<evidence type="ECO:0000256" key="1">
    <source>
        <dbReference type="SAM" id="MobiDB-lite"/>
    </source>
</evidence>
<gene>
    <name evidence="3" type="ORF">DKT77_00920</name>
</gene>
<keyword evidence="4" id="KW-1185">Reference proteome</keyword>
<name>A0A2V2LG03_9RHOB</name>
<sequence>MFDTGHPWFRPLWRRVVLALVTGGWALVELAGGNTGWALVFMALAGWVVWALLVTYAPEGGAAGNGNDGATPPGAKDDDGAP</sequence>
<accession>A0A2V2LG03</accession>